<feature type="transmembrane region" description="Helical" evidence="1">
    <location>
        <begin position="191"/>
        <end position="213"/>
    </location>
</feature>
<protein>
    <recommendedName>
        <fullName evidence="4">MFS transporter</fullName>
    </recommendedName>
</protein>
<dbReference type="Pfam" id="PF18943">
    <property type="entry name" value="DUF5690"/>
    <property type="match status" value="1"/>
</dbReference>
<comment type="caution">
    <text evidence="2">The sequence shown here is derived from an EMBL/GenBank/DDBJ whole genome shotgun (WGS) entry which is preliminary data.</text>
</comment>
<accession>A0A9D7SY60</accession>
<proteinExistence type="predicted"/>
<feature type="transmembrane region" description="Helical" evidence="1">
    <location>
        <begin position="269"/>
        <end position="288"/>
    </location>
</feature>
<dbReference type="AlphaFoldDB" id="A0A9D7SY60"/>
<feature type="transmembrane region" description="Helical" evidence="1">
    <location>
        <begin position="363"/>
        <end position="386"/>
    </location>
</feature>
<dbReference type="EMBL" id="JADKGY010000029">
    <property type="protein sequence ID" value="MBK9984299.1"/>
    <property type="molecule type" value="Genomic_DNA"/>
</dbReference>
<name>A0A9D7SY60_9BACT</name>
<organism evidence="2 3">
    <name type="scientific">Candidatus Opimibacter skivensis</name>
    <dbReference type="NCBI Taxonomy" id="2982028"/>
    <lineage>
        <taxon>Bacteria</taxon>
        <taxon>Pseudomonadati</taxon>
        <taxon>Bacteroidota</taxon>
        <taxon>Saprospiria</taxon>
        <taxon>Saprospirales</taxon>
        <taxon>Saprospiraceae</taxon>
        <taxon>Candidatus Opimibacter</taxon>
    </lineage>
</organism>
<evidence type="ECO:0000313" key="3">
    <source>
        <dbReference type="Proteomes" id="UP000808337"/>
    </source>
</evidence>
<gene>
    <name evidence="2" type="ORF">IPP15_18360</name>
</gene>
<keyword evidence="1" id="KW-0812">Transmembrane</keyword>
<feature type="transmembrane region" description="Helical" evidence="1">
    <location>
        <begin position="142"/>
        <end position="163"/>
    </location>
</feature>
<dbReference type="InterPro" id="IPR043745">
    <property type="entry name" value="DUF5690"/>
</dbReference>
<evidence type="ECO:0008006" key="4">
    <source>
        <dbReference type="Google" id="ProtNLM"/>
    </source>
</evidence>
<feature type="transmembrane region" description="Helical" evidence="1">
    <location>
        <begin position="294"/>
        <end position="311"/>
    </location>
</feature>
<feature type="transmembrane region" description="Helical" evidence="1">
    <location>
        <begin position="331"/>
        <end position="351"/>
    </location>
</feature>
<dbReference type="Gene3D" id="1.20.1250.20">
    <property type="entry name" value="MFS general substrate transporter like domains"/>
    <property type="match status" value="1"/>
</dbReference>
<evidence type="ECO:0000256" key="1">
    <source>
        <dbReference type="SAM" id="Phobius"/>
    </source>
</evidence>
<feature type="transmembrane region" description="Helical" evidence="1">
    <location>
        <begin position="81"/>
        <end position="102"/>
    </location>
</feature>
<feature type="transmembrane region" description="Helical" evidence="1">
    <location>
        <begin position="109"/>
        <end position="130"/>
    </location>
</feature>
<dbReference type="InterPro" id="IPR036259">
    <property type="entry name" value="MFS_trans_sf"/>
</dbReference>
<reference evidence="2 3" key="1">
    <citation type="submission" date="2020-10" db="EMBL/GenBank/DDBJ databases">
        <title>Connecting structure to function with the recovery of over 1000 high-quality activated sludge metagenome-assembled genomes encoding full-length rRNA genes using long-read sequencing.</title>
        <authorList>
            <person name="Singleton C.M."/>
            <person name="Petriglieri F."/>
            <person name="Kristensen J.M."/>
            <person name="Kirkegaard R.H."/>
            <person name="Michaelsen T.Y."/>
            <person name="Andersen M.H."/>
            <person name="Karst S.M."/>
            <person name="Dueholm M.S."/>
            <person name="Nielsen P.H."/>
            <person name="Albertsen M."/>
        </authorList>
    </citation>
    <scope>NUCLEOTIDE SEQUENCE [LARGE SCALE GENOMIC DNA]</scope>
    <source>
        <strain evidence="2">Ribe_18-Q3-R11-54_MAXAC.273</strain>
    </source>
</reference>
<evidence type="ECO:0000313" key="2">
    <source>
        <dbReference type="EMBL" id="MBK9984299.1"/>
    </source>
</evidence>
<dbReference type="Proteomes" id="UP000808337">
    <property type="component" value="Unassembled WGS sequence"/>
</dbReference>
<dbReference type="SUPFAM" id="SSF103473">
    <property type="entry name" value="MFS general substrate transporter"/>
    <property type="match status" value="1"/>
</dbReference>
<sequence>MYAFRKPFAVAKFDGLILFGIDYKVVLIISQVLGYAISKFFGIKFISEFRPEYRAIGIIGCISLTGLTLLGFALVPFPYNFVFMFLNGLPLGMVWGLVFSYLEGRKATELMAAILSSAFIVASGVVKSIGKWLMVSHHVSEFWMPFITGAIFFVPLLLFVWILNRTPKPTEEDIALRHIREPMTSDDRKKLFRSLAPGLIVMIFLYMMLTAFRDFRDNFSVEVWEELGIRNNAAIFTQSEMPAALLILVLFAMFILIKKNYSAFRTMHIIITVGLVSIGVVNFMFFSGLLKSPMMWTILTGLGLYAAYFPFNSMLFERLLATNRSKGNAGYLIYLADSFGYLGSILILLYKEFFFGKISYLHFFLYMGYGLSVVSLLSFGFTHFYFRNKLRSTTIA</sequence>
<keyword evidence="1" id="KW-1133">Transmembrane helix</keyword>
<keyword evidence="1" id="KW-0472">Membrane</keyword>
<feature type="transmembrane region" description="Helical" evidence="1">
    <location>
        <begin position="55"/>
        <end position="75"/>
    </location>
</feature>
<feature type="transmembrane region" description="Helical" evidence="1">
    <location>
        <begin position="233"/>
        <end position="257"/>
    </location>
</feature>